<keyword evidence="1" id="KW-1133">Transmembrane helix</keyword>
<feature type="transmembrane region" description="Helical" evidence="1">
    <location>
        <begin position="520"/>
        <end position="542"/>
    </location>
</feature>
<feature type="transmembrane region" description="Helical" evidence="1">
    <location>
        <begin position="21"/>
        <end position="46"/>
    </location>
</feature>
<evidence type="ECO:0000313" key="2">
    <source>
        <dbReference type="EMBL" id="GIH97034.1"/>
    </source>
</evidence>
<feature type="transmembrane region" description="Helical" evidence="1">
    <location>
        <begin position="280"/>
        <end position="299"/>
    </location>
</feature>
<feature type="transmembrane region" description="Helical" evidence="1">
    <location>
        <begin position="124"/>
        <end position="154"/>
    </location>
</feature>
<evidence type="ECO:0000313" key="3">
    <source>
        <dbReference type="Proteomes" id="UP000619788"/>
    </source>
</evidence>
<feature type="transmembrane region" description="Helical" evidence="1">
    <location>
        <begin position="354"/>
        <end position="374"/>
    </location>
</feature>
<keyword evidence="1" id="KW-0812">Transmembrane</keyword>
<accession>A0A8J3SPJ9</accession>
<feature type="transmembrane region" description="Helical" evidence="1">
    <location>
        <begin position="305"/>
        <end position="329"/>
    </location>
</feature>
<evidence type="ECO:0008006" key="4">
    <source>
        <dbReference type="Google" id="ProtNLM"/>
    </source>
</evidence>
<organism evidence="2 3">
    <name type="scientific">Planobispora siamensis</name>
    <dbReference type="NCBI Taxonomy" id="936338"/>
    <lineage>
        <taxon>Bacteria</taxon>
        <taxon>Bacillati</taxon>
        <taxon>Actinomycetota</taxon>
        <taxon>Actinomycetes</taxon>
        <taxon>Streptosporangiales</taxon>
        <taxon>Streptosporangiaceae</taxon>
        <taxon>Planobispora</taxon>
    </lineage>
</organism>
<gene>
    <name evidence="2" type="ORF">Psi01_76640</name>
</gene>
<feature type="transmembrane region" description="Helical" evidence="1">
    <location>
        <begin position="433"/>
        <end position="454"/>
    </location>
</feature>
<feature type="transmembrane region" description="Helical" evidence="1">
    <location>
        <begin position="91"/>
        <end position="118"/>
    </location>
</feature>
<dbReference type="AlphaFoldDB" id="A0A8J3SPJ9"/>
<dbReference type="RefSeq" id="WP_204069058.1">
    <property type="nucleotide sequence ID" value="NZ_BOOJ01000076.1"/>
</dbReference>
<evidence type="ECO:0000256" key="1">
    <source>
        <dbReference type="SAM" id="Phobius"/>
    </source>
</evidence>
<keyword evidence="1" id="KW-0472">Membrane</keyword>
<feature type="transmembrane region" description="Helical" evidence="1">
    <location>
        <begin position="562"/>
        <end position="583"/>
    </location>
</feature>
<dbReference type="Proteomes" id="UP000619788">
    <property type="component" value="Unassembled WGS sequence"/>
</dbReference>
<protein>
    <recommendedName>
        <fullName evidence="4">ABC-2 type transport system permease protein</fullName>
    </recommendedName>
</protein>
<sequence>MAVVLIRMRLALLRNSLRGDRASWFVLGTGAGLVLAVGTIVVAVLWPSLLPAALAVWLMGWVFGPIFTGGGEVLRPEYFAMIPATPRRMAAALLAGAFASPAVLTTLVALISMVVYGWRFGPLAVLVALAAAMITLVTMVLISRVTVAVFGLLVRSRAAAVLAAFVTGTILALSGNGWALAVAAATADLSLAGTLVRLLPSGWGIAAIESSPPVALGILAASALAVVLLVSAWGALLSRRVTSAARGGVPARRRGPRPFPVVRGMHVVAAKELRTWSRDLIRVHLLSFAFFYAVVFTLLPVSFGWWGMVPFTGLIAVMMGAGASANLYATDGTALWLTLMTPGAERHDVRGRQLAWLLAVGPAAALLSVAGAAASGETWAWPWVAGLFPAVLGGAAGLVVLIAVTSPVPATDPHKRGSNPLNSGADEGGETGLAWLMLIAVPVTALPAAAAILIEPWAGVPVGVVTGALCAWGFGRIAVRRLTSGGTELLTLMKHGSAAGPAAREEETSAPDLPLGHRTAIIVCYCLAWLPLFPQGLVPMFFKLFGVQDRVWFLALYMPDAWQWPTITFMVSVGLLMYGYAILFPMRYKAAETERA</sequence>
<feature type="transmembrane region" description="Helical" evidence="1">
    <location>
        <begin position="52"/>
        <end position="70"/>
    </location>
</feature>
<proteinExistence type="predicted"/>
<feature type="transmembrane region" description="Helical" evidence="1">
    <location>
        <begin position="380"/>
        <end position="406"/>
    </location>
</feature>
<comment type="caution">
    <text evidence="2">The sequence shown here is derived from an EMBL/GenBank/DDBJ whole genome shotgun (WGS) entry which is preliminary data.</text>
</comment>
<dbReference type="EMBL" id="BOOJ01000076">
    <property type="protein sequence ID" value="GIH97034.1"/>
    <property type="molecule type" value="Genomic_DNA"/>
</dbReference>
<keyword evidence="3" id="KW-1185">Reference proteome</keyword>
<name>A0A8J3SPJ9_9ACTN</name>
<feature type="transmembrane region" description="Helical" evidence="1">
    <location>
        <begin position="214"/>
        <end position="236"/>
    </location>
</feature>
<feature type="transmembrane region" description="Helical" evidence="1">
    <location>
        <begin position="161"/>
        <end position="185"/>
    </location>
</feature>
<feature type="transmembrane region" description="Helical" evidence="1">
    <location>
        <begin position="460"/>
        <end position="479"/>
    </location>
</feature>
<reference evidence="2 3" key="1">
    <citation type="submission" date="2021-01" db="EMBL/GenBank/DDBJ databases">
        <title>Whole genome shotgun sequence of Planobispora siamensis NBRC 107568.</title>
        <authorList>
            <person name="Komaki H."/>
            <person name="Tamura T."/>
        </authorList>
    </citation>
    <scope>NUCLEOTIDE SEQUENCE [LARGE SCALE GENOMIC DNA]</scope>
    <source>
        <strain evidence="2 3">NBRC 107568</strain>
    </source>
</reference>